<dbReference type="PRINTS" id="PR00081">
    <property type="entry name" value="GDHRDH"/>
</dbReference>
<sequence>MKVQDTVVVVTGGGSGIGAALARACAQAGAAQVVVSDRDAAAAETVARAIGGHAMAADVVDEAQTVALIDETERRFGPIGLFCANAGVSVQGGVERPDADWQRLWQINVMAHVHAARALVPRMLARGGGHLLFTASAAGLLSQFDAPYAVTKHAAVAHAEWLAITHGGEGLGVSCLCPLGVDTPMLQAEAGARRELMSAGLLSAEAVAQATLDGLAADEFLILPHPQVREYMRRRGDDHARWLQTMRQFHAQARGG</sequence>
<accession>A0ABQ6C5Y0</accession>
<dbReference type="Proteomes" id="UP001156903">
    <property type="component" value="Unassembled WGS sequence"/>
</dbReference>
<comment type="similarity">
    <text evidence="1">Belongs to the short-chain dehydrogenases/reductases (SDR) family.</text>
</comment>
<dbReference type="Pfam" id="PF00106">
    <property type="entry name" value="adh_short"/>
    <property type="match status" value="1"/>
</dbReference>
<name>A0ABQ6C5Y0_9BURK</name>
<gene>
    <name evidence="3" type="ORF">GCM10007935_28150</name>
</gene>
<evidence type="ECO:0000256" key="1">
    <source>
        <dbReference type="ARBA" id="ARBA00006484"/>
    </source>
</evidence>
<evidence type="ECO:0000313" key="3">
    <source>
        <dbReference type="EMBL" id="GLS15380.1"/>
    </source>
</evidence>
<dbReference type="PANTHER" id="PTHR43391:SF26">
    <property type="entry name" value="BLL7251 PROTEIN"/>
    <property type="match status" value="1"/>
</dbReference>
<comment type="caution">
    <text evidence="3">The sequence shown here is derived from an EMBL/GenBank/DDBJ whole genome shotgun (WGS) entry which is preliminary data.</text>
</comment>
<evidence type="ECO:0000313" key="4">
    <source>
        <dbReference type="Proteomes" id="UP001156903"/>
    </source>
</evidence>
<dbReference type="InterPro" id="IPR002347">
    <property type="entry name" value="SDR_fam"/>
</dbReference>
<evidence type="ECO:0000256" key="2">
    <source>
        <dbReference type="ARBA" id="ARBA00023002"/>
    </source>
</evidence>
<dbReference type="CDD" id="cd05233">
    <property type="entry name" value="SDR_c"/>
    <property type="match status" value="1"/>
</dbReference>
<reference evidence="4" key="1">
    <citation type="journal article" date="2019" name="Int. J. Syst. Evol. Microbiol.">
        <title>The Global Catalogue of Microorganisms (GCM) 10K type strain sequencing project: providing services to taxonomists for standard genome sequencing and annotation.</title>
        <authorList>
            <consortium name="The Broad Institute Genomics Platform"/>
            <consortium name="The Broad Institute Genome Sequencing Center for Infectious Disease"/>
            <person name="Wu L."/>
            <person name="Ma J."/>
        </authorList>
    </citation>
    <scope>NUCLEOTIDE SEQUENCE [LARGE SCALE GENOMIC DNA]</scope>
    <source>
        <strain evidence="4">NBRC 109341</strain>
    </source>
</reference>
<keyword evidence="2" id="KW-0560">Oxidoreductase</keyword>
<dbReference type="InterPro" id="IPR036291">
    <property type="entry name" value="NAD(P)-bd_dom_sf"/>
</dbReference>
<proteinExistence type="inferred from homology"/>
<keyword evidence="4" id="KW-1185">Reference proteome</keyword>
<protein>
    <submittedName>
        <fullName evidence="3">Dehydrogenase</fullName>
    </submittedName>
</protein>
<dbReference type="SUPFAM" id="SSF51735">
    <property type="entry name" value="NAD(P)-binding Rossmann-fold domains"/>
    <property type="match status" value="1"/>
</dbReference>
<organism evidence="3 4">
    <name type="scientific">Hydrogenophaga electricum</name>
    <dbReference type="NCBI Taxonomy" id="1230953"/>
    <lineage>
        <taxon>Bacteria</taxon>
        <taxon>Pseudomonadati</taxon>
        <taxon>Pseudomonadota</taxon>
        <taxon>Betaproteobacteria</taxon>
        <taxon>Burkholderiales</taxon>
        <taxon>Comamonadaceae</taxon>
        <taxon>Hydrogenophaga</taxon>
    </lineage>
</organism>
<dbReference type="PANTHER" id="PTHR43391">
    <property type="entry name" value="RETINOL DEHYDROGENASE-RELATED"/>
    <property type="match status" value="1"/>
</dbReference>
<dbReference type="EMBL" id="BSPB01000024">
    <property type="protein sequence ID" value="GLS15380.1"/>
    <property type="molecule type" value="Genomic_DNA"/>
</dbReference>
<dbReference type="Gene3D" id="3.40.50.720">
    <property type="entry name" value="NAD(P)-binding Rossmann-like Domain"/>
    <property type="match status" value="1"/>
</dbReference>
<dbReference type="RefSeq" id="WP_284308304.1">
    <property type="nucleotide sequence ID" value="NZ_BSPB01000024.1"/>
</dbReference>